<dbReference type="GO" id="GO:0004674">
    <property type="term" value="F:protein serine/threonine kinase activity"/>
    <property type="evidence" value="ECO:0007669"/>
    <property type="project" value="UniProtKB-KW"/>
</dbReference>
<evidence type="ECO:0000256" key="1">
    <source>
        <dbReference type="ARBA" id="ARBA00022527"/>
    </source>
</evidence>
<dbReference type="Gene3D" id="1.10.510.10">
    <property type="entry name" value="Transferase(Phosphotransferase) domain 1"/>
    <property type="match status" value="1"/>
</dbReference>
<keyword evidence="3" id="KW-0547">Nucleotide-binding</keyword>
<feature type="compositionally biased region" description="Polar residues" evidence="6">
    <location>
        <begin position="850"/>
        <end position="864"/>
    </location>
</feature>
<dbReference type="Pfam" id="PF00069">
    <property type="entry name" value="Pkinase"/>
    <property type="match status" value="1"/>
</dbReference>
<dbReference type="Pfam" id="PF05721">
    <property type="entry name" value="PhyH"/>
    <property type="match status" value="1"/>
</dbReference>
<dbReference type="InterPro" id="IPR011009">
    <property type="entry name" value="Kinase-like_dom_sf"/>
</dbReference>
<organism evidence="8 9">
    <name type="scientific">Symbiodinium pilosum</name>
    <name type="common">Dinoflagellate</name>
    <dbReference type="NCBI Taxonomy" id="2952"/>
    <lineage>
        <taxon>Eukaryota</taxon>
        <taxon>Sar</taxon>
        <taxon>Alveolata</taxon>
        <taxon>Dinophyceae</taxon>
        <taxon>Suessiales</taxon>
        <taxon>Symbiodiniaceae</taxon>
        <taxon>Symbiodinium</taxon>
    </lineage>
</organism>
<protein>
    <submittedName>
        <fullName evidence="8">SAK protein</fullName>
    </submittedName>
</protein>
<evidence type="ECO:0000259" key="7">
    <source>
        <dbReference type="PROSITE" id="PS50011"/>
    </source>
</evidence>
<dbReference type="EMBL" id="CAJNIZ010003722">
    <property type="protein sequence ID" value="CAE7225167.1"/>
    <property type="molecule type" value="Genomic_DNA"/>
</dbReference>
<feature type="region of interest" description="Disordered" evidence="6">
    <location>
        <begin position="976"/>
        <end position="1000"/>
    </location>
</feature>
<keyword evidence="4" id="KW-0418">Kinase</keyword>
<dbReference type="SUPFAM" id="SSF56112">
    <property type="entry name" value="Protein kinase-like (PK-like)"/>
    <property type="match status" value="1"/>
</dbReference>
<dbReference type="InterPro" id="IPR050205">
    <property type="entry name" value="CDPK_Ser/Thr_kinases"/>
</dbReference>
<dbReference type="GO" id="GO:0005524">
    <property type="term" value="F:ATP binding"/>
    <property type="evidence" value="ECO:0007669"/>
    <property type="project" value="UniProtKB-KW"/>
</dbReference>
<dbReference type="Gene3D" id="2.60.120.620">
    <property type="entry name" value="q2cbj1_9rhob like domain"/>
    <property type="match status" value="1"/>
</dbReference>
<gene>
    <name evidence="8" type="primary">SAK</name>
    <name evidence="8" type="ORF">SPIL2461_LOCUS3138</name>
</gene>
<sequence length="1583" mass="173778">MGSLAAWHWYHRFVSRLLFKFYFRETSVSDPHDVLKVHSDRLIFCSNHPTGLFDRLLIQHLSPRPCFCLSQNWFAYTNHVEMCLHVVKGGTFEEIVECLDAGNAIWIAVGGAREINPYIRKIHTGAARIGLQAALGGYEVLLVPVHMAFEAHCQLSTAVLVEFGKPIRISSGLDPNSTSGREQVRHLTCCLQEQLLPLTNWMPASQGVDCGKKGSRGPGQTRLAVSEWYRLRMIDTFICIHALSSGQGMLSWPERVRRVRLAAQHLSQPGNDFQKAMDAFNSFAALLKEGTLFRSATGTYWDMPVALKAIPRKNPVEVPGSLSDVHGLPTFLQDRFRHLSEEAVKFIHLHSLVRSIVHETEHAGKLRRHRWLQQLRAWALMENSRAAIVVNVMCCHKPCNAWGFLDSICVPTAAIAAGGLVHDTSTGARGRGSGIRRRKVPPQRLRNSQPTQSSFSVDRPLLPWDAAVAVTADEAVDLDASNLTMQASTDAWTSAANEAAAQQTMLGPAVPLPSSCEAVSDVLEQGVAIVKGALSPKLCQRLRNFVLEELPAARRAVEAEPSRKYLLFSRDIRETRSSRAASDTRFELQLPRTAITESALLEALRGPVGDTLETLAGDASASLWEFTAMASCSDGRSVAGLVCFVHDLVMGMSTSHCTEVAMPGAIAQRLHCDTGSPLPALFTAFVALQDVDENMGPTRFLLRSNSETSHQYFSADKTSFLNKAVSRIALLRTGDAVVYDGRVLHSGTDNYSDKPRVLLVLTVRHIRDSSVDQATQRSAAVSPRQVEVMRVALRPQPGCPAVFAHTISGGREETHLERPGRSPESHVKTLESSRRSPFRASATSEGLHRQSGQMHETSQKQSRGPASALETSMKRIDRSNQSPIRVVGGPALEGTIHRQAAPLPAASSKDDFFPESAHANVFPATQPVASSRDAPRCADGRAVIQSPGNSPRGLPAANGSCKLIGQGVTCPDPLLTTGPQASPLSPMARTPSPRDRKNAWMSGLDSRQSLTSSFLGLESNSPPQYVSAKLLHSSSSKRRTLSPGASCVVLPPSPESVPRISEVLPSQETQDTPEAWHVQSTLFEIFCSPVSTPFVAEQVAKGLLSRSGEALWDELVLLRPVQYLACAVVRLLSGQPGQPVKDEGLWREHLGDEETYRDWWRALLARYGLYGSGDSLASGEATELMIAACRVLRDHFAKPTYLRNLRTVRFGAQRLHDRYDGFRYVSSSTFTRVYRCRSRLSFEDRVCSQTRKDLLVCPADQVRVEAETLRSLQHPHLPRVVESFEDFNHIYIIFEIVDNVRLLRFMSIRLDTRAGVSEGWLAQVFKQLLETLGYCHQLKPHSIVHGDIGLDSVGLASISDAASSPHVVISDLNVAGSLPPLGISGAEMARTHQDTRSWEEHCSPKHDVWCCGCLLYLLLTGHVPGDAFFGGREAFRSKGATPDWKAFADNASGLIAHGCFVRCCLDRAEDQLDRSLWRLFVEAREDERGVLTAAELEQILDGAWSPTSTTTDKEGAEGCAWKYIRAATDPELTASEAARQIAPGNEVTFESLKRFVMQRHDAACAFAAQESGSGLCDGEAAQQ</sequence>
<feature type="compositionally biased region" description="Basic and acidic residues" evidence="6">
    <location>
        <begin position="811"/>
        <end position="834"/>
    </location>
</feature>
<dbReference type="SMART" id="SM00220">
    <property type="entry name" value="S_TKc"/>
    <property type="match status" value="1"/>
</dbReference>
<keyword evidence="1" id="KW-0723">Serine/threonine-protein kinase</keyword>
<dbReference type="OrthoDB" id="425483at2759"/>
<evidence type="ECO:0000256" key="2">
    <source>
        <dbReference type="ARBA" id="ARBA00022679"/>
    </source>
</evidence>
<comment type="caution">
    <text evidence="8">The sequence shown here is derived from an EMBL/GenBank/DDBJ whole genome shotgun (WGS) entry which is preliminary data.</text>
</comment>
<evidence type="ECO:0000256" key="6">
    <source>
        <dbReference type="SAM" id="MobiDB-lite"/>
    </source>
</evidence>
<proteinExistence type="predicted"/>
<accession>A0A812KDR7</accession>
<feature type="domain" description="Protein kinase" evidence="7">
    <location>
        <begin position="1219"/>
        <end position="1500"/>
    </location>
</feature>
<dbReference type="Proteomes" id="UP000649617">
    <property type="component" value="Unassembled WGS sequence"/>
</dbReference>
<dbReference type="InterPro" id="IPR002123">
    <property type="entry name" value="Plipid/glycerol_acylTrfase"/>
</dbReference>
<dbReference type="SUPFAM" id="SSF51197">
    <property type="entry name" value="Clavaminate synthase-like"/>
    <property type="match status" value="1"/>
</dbReference>
<evidence type="ECO:0000313" key="9">
    <source>
        <dbReference type="Proteomes" id="UP000649617"/>
    </source>
</evidence>
<evidence type="ECO:0000256" key="4">
    <source>
        <dbReference type="ARBA" id="ARBA00022777"/>
    </source>
</evidence>
<evidence type="ECO:0000256" key="5">
    <source>
        <dbReference type="ARBA" id="ARBA00022840"/>
    </source>
</evidence>
<keyword evidence="2" id="KW-0808">Transferase</keyword>
<feature type="compositionally biased region" description="Polar residues" evidence="6">
    <location>
        <begin position="445"/>
        <end position="456"/>
    </location>
</feature>
<dbReference type="Gene3D" id="3.30.200.20">
    <property type="entry name" value="Phosphorylase Kinase, domain 1"/>
    <property type="match status" value="1"/>
</dbReference>
<keyword evidence="5" id="KW-0067">ATP-binding</keyword>
<dbReference type="SMART" id="SM00563">
    <property type="entry name" value="PlsC"/>
    <property type="match status" value="1"/>
</dbReference>
<feature type="non-terminal residue" evidence="8">
    <location>
        <position position="1"/>
    </location>
</feature>
<dbReference type="InterPro" id="IPR008775">
    <property type="entry name" value="Phytyl_CoA_dOase-like"/>
</dbReference>
<reference evidence="8" key="1">
    <citation type="submission" date="2021-02" db="EMBL/GenBank/DDBJ databases">
        <authorList>
            <person name="Dougan E. K."/>
            <person name="Rhodes N."/>
            <person name="Thang M."/>
            <person name="Chan C."/>
        </authorList>
    </citation>
    <scope>NUCLEOTIDE SEQUENCE</scope>
</reference>
<evidence type="ECO:0000313" key="8">
    <source>
        <dbReference type="EMBL" id="CAE7225167.1"/>
    </source>
</evidence>
<dbReference type="InterPro" id="IPR000719">
    <property type="entry name" value="Prot_kinase_dom"/>
</dbReference>
<dbReference type="PANTHER" id="PTHR24349">
    <property type="entry name" value="SERINE/THREONINE-PROTEIN KINASE"/>
    <property type="match status" value="1"/>
</dbReference>
<feature type="region of interest" description="Disordered" evidence="6">
    <location>
        <begin position="811"/>
        <end position="881"/>
    </location>
</feature>
<evidence type="ECO:0000256" key="3">
    <source>
        <dbReference type="ARBA" id="ARBA00022741"/>
    </source>
</evidence>
<keyword evidence="9" id="KW-1185">Reference proteome</keyword>
<dbReference type="GO" id="GO:0016746">
    <property type="term" value="F:acyltransferase activity"/>
    <property type="evidence" value="ECO:0007669"/>
    <property type="project" value="InterPro"/>
</dbReference>
<name>A0A812KDR7_SYMPI</name>
<dbReference type="PROSITE" id="PS50011">
    <property type="entry name" value="PROTEIN_KINASE_DOM"/>
    <property type="match status" value="1"/>
</dbReference>
<feature type="region of interest" description="Disordered" evidence="6">
    <location>
        <begin position="426"/>
        <end position="457"/>
    </location>
</feature>